<dbReference type="InterPro" id="IPR003777">
    <property type="entry name" value="XdhC_CoxI"/>
</dbReference>
<dbReference type="Pfam" id="PF13478">
    <property type="entry name" value="XdhC_C"/>
    <property type="match status" value="1"/>
</dbReference>
<feature type="domain" description="XdhC- CoxI" evidence="1">
    <location>
        <begin position="64"/>
        <end position="118"/>
    </location>
</feature>
<dbReference type="Gene3D" id="3.40.50.720">
    <property type="entry name" value="NAD(P)-binding Rossmann-like Domain"/>
    <property type="match status" value="1"/>
</dbReference>
<dbReference type="EMBL" id="CP000529">
    <property type="protein sequence ID" value="ABM36330.1"/>
    <property type="molecule type" value="Genomic_DNA"/>
</dbReference>
<keyword evidence="4" id="KW-1185">Reference proteome</keyword>
<dbReference type="AlphaFoldDB" id="A1VL02"/>
<evidence type="ECO:0000259" key="2">
    <source>
        <dbReference type="Pfam" id="PF13478"/>
    </source>
</evidence>
<dbReference type="HOGENOM" id="CLU_041115_4_0_4"/>
<gene>
    <name evidence="3" type="ordered locus">Pnap_1013</name>
</gene>
<dbReference type="PANTHER" id="PTHR30388:SF6">
    <property type="entry name" value="XANTHINE DEHYDROGENASE SUBUNIT A-RELATED"/>
    <property type="match status" value="1"/>
</dbReference>
<sequence length="327" mass="34551">MGQGTPKARCGMCHAAVGDGLVLFCQHRLFCSLLRHSRHLLCMQMPMIFTSASRFTSHFLGRLARQPAVLVQVTSTQGSVPREAGVWMAVFDDAVVGTIGGGHLEYQAIARARAMLGARPAAQQAAQPASDGRFALGPALGQCCGGVMHLRFELVVAGDSPSLAVRLGGDLAPVALFGGGHVGHALVQVLAPLPFCTTWIDSREQVFPASVPERVVCEHSEPVQGAVAGLAPQSRVLIMSFSHAEDLEVVAACLRRQREQADLPYVGLIGSKTKWATFQRRLEARGFSPAELAHVTCPIGIAGISGKEPEVIAVAVAAQLLQTLGPS</sequence>
<organism evidence="3 4">
    <name type="scientific">Polaromonas naphthalenivorans (strain CJ2)</name>
    <dbReference type="NCBI Taxonomy" id="365044"/>
    <lineage>
        <taxon>Bacteria</taxon>
        <taxon>Pseudomonadati</taxon>
        <taxon>Pseudomonadota</taxon>
        <taxon>Betaproteobacteria</taxon>
        <taxon>Burkholderiales</taxon>
        <taxon>Comamonadaceae</taxon>
        <taxon>Polaromonas</taxon>
    </lineage>
</organism>
<dbReference type="Pfam" id="PF02625">
    <property type="entry name" value="XdhC_CoxI"/>
    <property type="match status" value="1"/>
</dbReference>
<accession>A1VL02</accession>
<feature type="domain" description="XdhC Rossmann" evidence="2">
    <location>
        <begin position="175"/>
        <end position="320"/>
    </location>
</feature>
<dbReference type="STRING" id="365044.Pnap_1013"/>
<dbReference type="KEGG" id="pna:Pnap_1013"/>
<dbReference type="PANTHER" id="PTHR30388">
    <property type="entry name" value="ALDEHYDE OXIDOREDUCTASE MOLYBDENUM COFACTOR ASSEMBLY PROTEIN"/>
    <property type="match status" value="1"/>
</dbReference>
<evidence type="ECO:0000313" key="3">
    <source>
        <dbReference type="EMBL" id="ABM36330.1"/>
    </source>
</evidence>
<proteinExistence type="predicted"/>
<dbReference type="InterPro" id="IPR052698">
    <property type="entry name" value="MoCofactor_Util/Proc"/>
</dbReference>
<reference evidence="4" key="1">
    <citation type="journal article" date="2009" name="Environ. Microbiol.">
        <title>The genome of Polaromonas naphthalenivorans strain CJ2, isolated from coal tar-contaminated sediment, reveals physiological and metabolic versatility and evolution through extensive horizontal gene transfer.</title>
        <authorList>
            <person name="Yagi J.M."/>
            <person name="Sims D."/>
            <person name="Brettin T."/>
            <person name="Bruce D."/>
            <person name="Madsen E.L."/>
        </authorList>
    </citation>
    <scope>NUCLEOTIDE SEQUENCE [LARGE SCALE GENOMIC DNA]</scope>
    <source>
        <strain evidence="4">CJ2</strain>
    </source>
</reference>
<protein>
    <recommendedName>
        <fullName evidence="5">Molybdenum cofactor sulfurylase</fullName>
    </recommendedName>
</protein>
<name>A1VL02_POLNA</name>
<dbReference type="eggNOG" id="COG1975">
    <property type="taxonomic scope" value="Bacteria"/>
</dbReference>
<dbReference type="InterPro" id="IPR027051">
    <property type="entry name" value="XdhC_Rossmann_dom"/>
</dbReference>
<evidence type="ECO:0008006" key="5">
    <source>
        <dbReference type="Google" id="ProtNLM"/>
    </source>
</evidence>
<dbReference type="Proteomes" id="UP000000644">
    <property type="component" value="Chromosome"/>
</dbReference>
<dbReference type="InterPro" id="IPR014308">
    <property type="entry name" value="Xanthine_DH_XdhC"/>
</dbReference>
<evidence type="ECO:0000313" key="4">
    <source>
        <dbReference type="Proteomes" id="UP000000644"/>
    </source>
</evidence>
<dbReference type="NCBIfam" id="TIGR02964">
    <property type="entry name" value="xanthine_xdhC"/>
    <property type="match status" value="1"/>
</dbReference>
<evidence type="ECO:0000259" key="1">
    <source>
        <dbReference type="Pfam" id="PF02625"/>
    </source>
</evidence>